<dbReference type="InterPro" id="IPR012910">
    <property type="entry name" value="Plug_dom"/>
</dbReference>
<comment type="subcellular location">
    <subcellularLocation>
        <location evidence="1">Cell outer membrane</location>
    </subcellularLocation>
</comment>
<sequence>VKDSKNGDPLIGANIYILGTSLGSASSDEGKYIITNIDTGAYTLRVSYIGYESKEIGMVLNAPETYTQDFELNYVTIEGETIEVTAQAKGQMDAINKQLKAKSILNIVSSDRIRELPDANAAESVARVPGVSIKREGGEGNKVVIRGLSPKYNKITVNGTNLASTDADDRSTDLSMISQYMLDGIEVTKAGTPDQEADVLGGTVNFILKKAQPGLHGNMVTQGIYNGLKQTKDDYKLVFDISKRFFKDRLGILAQVDVENRNRSSHELSAAYENSPADLDSINTLQLSNLNLSDIVRLNDRNNSLFVIDLNIPNGNISYTGLNSAISKDQRNYINNYPLTTDSRGYTTGQTYSHINVITEAWKYEQSLTPRLKVDAFTSFSLSSNADTSTYFRFNERYAYTQNMNKVSVDSVQEYTKNDTGVAFFDGYNYNESFSRETERSYGANLQYDFKLTDQLSGKIKLGWKSRAKSRKYDRDYEYATFTYVAVQDKRDSTIQHFDWLDEYADPGEIWVTYRAFLDPDYDDSGYLNGKYALGPFADLDKMTSIFRFFRKNFSYADYHEYIMHHFHRTQSQLYDYSGNEDYTASYIMTDINIGSKLNLVTGVRFEKNETKYISFHGMQNTLPHYNFMGSDTVSSSIRTNSYSLPSMFLRYEPFDWLILRYAITNTLTRPNYSDILPLYHVMGLGNNVIYRNPWLEPGLAENKDYVVSVNNSHLGLLSLSYFTKEIDGLIYSSGKRYITDPDLYGLPHYTNKYRITDYKTNNPYMVQLEGFEIDYQTRFWYLPSLLKGLVFNANYTRTMSEVKYPRTEIEFEIIWDPSFEVVTSNVDSFYVDRLIDQPNEIINLSVGYDYKGFSGRLSMLSMSDVFKTTDFWSELRVSTDAYQRFDLSVKQKLPIKGLEMFLNVSNLTEAVDINRLRGFNPNDPNFSKFINENYDSRDEFYQLVREDTDGDGIPDYTPEQILDMVPRNSRAKSLEQHYGKTIDLGFRYSF</sequence>
<feature type="domain" description="TonB-dependent receptor-like beta-barrel" evidence="4">
    <location>
        <begin position="471"/>
        <end position="908"/>
    </location>
</feature>
<dbReference type="GO" id="GO:0009279">
    <property type="term" value="C:cell outer membrane"/>
    <property type="evidence" value="ECO:0007669"/>
    <property type="project" value="UniProtKB-SubCell"/>
</dbReference>
<dbReference type="InterPro" id="IPR008969">
    <property type="entry name" value="CarboxyPept-like_regulatory"/>
</dbReference>
<dbReference type="Pfam" id="PF07715">
    <property type="entry name" value="Plug"/>
    <property type="match status" value="1"/>
</dbReference>
<dbReference type="InterPro" id="IPR037066">
    <property type="entry name" value="Plug_dom_sf"/>
</dbReference>
<keyword evidence="2" id="KW-0472">Membrane</keyword>
<organism evidence="6">
    <name type="scientific">marine metagenome</name>
    <dbReference type="NCBI Taxonomy" id="408172"/>
    <lineage>
        <taxon>unclassified sequences</taxon>
        <taxon>metagenomes</taxon>
        <taxon>ecological metagenomes</taxon>
    </lineage>
</organism>
<name>A0A381SBU0_9ZZZZ</name>
<dbReference type="Pfam" id="PF00593">
    <property type="entry name" value="TonB_dep_Rec_b-barrel"/>
    <property type="match status" value="1"/>
</dbReference>
<dbReference type="InterPro" id="IPR000531">
    <property type="entry name" value="Beta-barrel_TonB"/>
</dbReference>
<evidence type="ECO:0000256" key="2">
    <source>
        <dbReference type="ARBA" id="ARBA00023136"/>
    </source>
</evidence>
<feature type="non-terminal residue" evidence="6">
    <location>
        <position position="1"/>
    </location>
</feature>
<dbReference type="Gene3D" id="2.60.40.1120">
    <property type="entry name" value="Carboxypeptidase-like, regulatory domain"/>
    <property type="match status" value="1"/>
</dbReference>
<reference evidence="6" key="1">
    <citation type="submission" date="2018-05" db="EMBL/GenBank/DDBJ databases">
        <authorList>
            <person name="Lanie J.A."/>
            <person name="Ng W.-L."/>
            <person name="Kazmierczak K.M."/>
            <person name="Andrzejewski T.M."/>
            <person name="Davidsen T.M."/>
            <person name="Wayne K.J."/>
            <person name="Tettelin H."/>
            <person name="Glass J.I."/>
            <person name="Rusch D."/>
            <person name="Podicherti R."/>
            <person name="Tsui H.-C.T."/>
            <person name="Winkler M.E."/>
        </authorList>
    </citation>
    <scope>NUCLEOTIDE SEQUENCE</scope>
</reference>
<dbReference type="EMBL" id="UINC01002835">
    <property type="protein sequence ID" value="SVA00768.1"/>
    <property type="molecule type" value="Genomic_DNA"/>
</dbReference>
<evidence type="ECO:0000259" key="5">
    <source>
        <dbReference type="Pfam" id="PF07715"/>
    </source>
</evidence>
<gene>
    <name evidence="6" type="ORF">METZ01_LOCUS53622</name>
</gene>
<dbReference type="Gene3D" id="2.40.170.20">
    <property type="entry name" value="TonB-dependent receptor, beta-barrel domain"/>
    <property type="match status" value="1"/>
</dbReference>
<proteinExistence type="predicted"/>
<evidence type="ECO:0000256" key="3">
    <source>
        <dbReference type="ARBA" id="ARBA00023237"/>
    </source>
</evidence>
<evidence type="ECO:0000256" key="1">
    <source>
        <dbReference type="ARBA" id="ARBA00004442"/>
    </source>
</evidence>
<dbReference type="Gene3D" id="2.170.130.10">
    <property type="entry name" value="TonB-dependent receptor, plug domain"/>
    <property type="match status" value="1"/>
</dbReference>
<evidence type="ECO:0000259" key="4">
    <source>
        <dbReference type="Pfam" id="PF00593"/>
    </source>
</evidence>
<dbReference type="PANTHER" id="PTHR40980:SF4">
    <property type="entry name" value="TONB-DEPENDENT RECEPTOR-LIKE BETA-BARREL DOMAIN-CONTAINING PROTEIN"/>
    <property type="match status" value="1"/>
</dbReference>
<dbReference type="InterPro" id="IPR036942">
    <property type="entry name" value="Beta-barrel_TonB_sf"/>
</dbReference>
<dbReference type="PANTHER" id="PTHR40980">
    <property type="entry name" value="PLUG DOMAIN-CONTAINING PROTEIN"/>
    <property type="match status" value="1"/>
</dbReference>
<dbReference type="Pfam" id="PF13715">
    <property type="entry name" value="CarbopepD_reg_2"/>
    <property type="match status" value="1"/>
</dbReference>
<protein>
    <submittedName>
        <fullName evidence="6">Uncharacterized protein</fullName>
    </submittedName>
</protein>
<accession>A0A381SBU0</accession>
<dbReference type="SUPFAM" id="SSF56935">
    <property type="entry name" value="Porins"/>
    <property type="match status" value="1"/>
</dbReference>
<feature type="domain" description="TonB-dependent receptor plug" evidence="5">
    <location>
        <begin position="101"/>
        <end position="202"/>
    </location>
</feature>
<dbReference type="AlphaFoldDB" id="A0A381SBU0"/>
<evidence type="ECO:0000313" key="6">
    <source>
        <dbReference type="EMBL" id="SVA00768.1"/>
    </source>
</evidence>
<dbReference type="SUPFAM" id="SSF49464">
    <property type="entry name" value="Carboxypeptidase regulatory domain-like"/>
    <property type="match status" value="1"/>
</dbReference>
<keyword evidence="3" id="KW-0998">Cell outer membrane</keyword>